<dbReference type="EC" id="3.2.1.39" evidence="3"/>
<evidence type="ECO:0000256" key="2">
    <source>
        <dbReference type="ARBA" id="ARBA00010730"/>
    </source>
</evidence>
<dbReference type="PANTHER" id="PTHR31983">
    <property type="entry name" value="ENDO-1,3(4)-BETA-GLUCANASE 1"/>
    <property type="match status" value="1"/>
</dbReference>
<dbReference type="GO" id="GO:0000272">
    <property type="term" value="P:polysaccharide catabolic process"/>
    <property type="evidence" value="ECO:0007669"/>
    <property type="project" value="UniProtKB-KW"/>
</dbReference>
<evidence type="ECO:0000313" key="13">
    <source>
        <dbReference type="Proteomes" id="UP000318416"/>
    </source>
</evidence>
<dbReference type="Gene3D" id="2.70.98.30">
    <property type="entry name" value="Golgi alpha-mannosidase II, domain 4"/>
    <property type="match status" value="1"/>
</dbReference>
<evidence type="ECO:0000259" key="11">
    <source>
        <dbReference type="Pfam" id="PF17652"/>
    </source>
</evidence>
<evidence type="ECO:0000256" key="7">
    <source>
        <dbReference type="ARBA" id="ARBA00023316"/>
    </source>
</evidence>
<dbReference type="RefSeq" id="WP_145788577.1">
    <property type="nucleotide sequence ID" value="NZ_BAAABR010000002.1"/>
</dbReference>
<dbReference type="InterPro" id="IPR005200">
    <property type="entry name" value="Endo-beta-glucanase"/>
</dbReference>
<reference evidence="12 13" key="1">
    <citation type="submission" date="2019-06" db="EMBL/GenBank/DDBJ databases">
        <title>Sequencing the genomes of 1000 actinobacteria strains.</title>
        <authorList>
            <person name="Klenk H.-P."/>
        </authorList>
    </citation>
    <scope>NUCLEOTIDE SEQUENCE [LARGE SCALE GENOMIC DNA]</scope>
    <source>
        <strain evidence="12 13">DSM 41649</strain>
    </source>
</reference>
<keyword evidence="10" id="KW-0732">Signal</keyword>
<keyword evidence="6" id="KW-0326">Glycosidase</keyword>
<evidence type="ECO:0000256" key="6">
    <source>
        <dbReference type="ARBA" id="ARBA00023295"/>
    </source>
</evidence>
<evidence type="ECO:0000313" key="12">
    <source>
        <dbReference type="EMBL" id="TWE16449.1"/>
    </source>
</evidence>
<feature type="region of interest" description="Disordered" evidence="9">
    <location>
        <begin position="761"/>
        <end position="801"/>
    </location>
</feature>
<evidence type="ECO:0000256" key="5">
    <source>
        <dbReference type="ARBA" id="ARBA00023277"/>
    </source>
</evidence>
<dbReference type="GO" id="GO:0052861">
    <property type="term" value="F:endo-1,3(4)-beta-glucanase activity"/>
    <property type="evidence" value="ECO:0007669"/>
    <property type="project" value="InterPro"/>
</dbReference>
<organism evidence="12 13">
    <name type="scientific">Kitasatospora atroaurantiaca</name>
    <dbReference type="NCBI Taxonomy" id="285545"/>
    <lineage>
        <taxon>Bacteria</taxon>
        <taxon>Bacillati</taxon>
        <taxon>Actinomycetota</taxon>
        <taxon>Actinomycetes</taxon>
        <taxon>Kitasatosporales</taxon>
        <taxon>Streptomycetaceae</taxon>
        <taxon>Kitasatospora</taxon>
    </lineage>
</organism>
<keyword evidence="13" id="KW-1185">Reference proteome</keyword>
<dbReference type="GO" id="GO:0042973">
    <property type="term" value="F:glucan endo-1,3-beta-D-glucosidase activity"/>
    <property type="evidence" value="ECO:0007669"/>
    <property type="project" value="UniProtKB-EC"/>
</dbReference>
<keyword evidence="7" id="KW-0961">Cell wall biogenesis/degradation</keyword>
<dbReference type="Proteomes" id="UP000318416">
    <property type="component" value="Unassembled WGS sequence"/>
</dbReference>
<dbReference type="InterPro" id="IPR040720">
    <property type="entry name" value="GH81_C"/>
</dbReference>
<feature type="domain" description="Glycosyl hydrolase family 81 C-terminal" evidence="11">
    <location>
        <begin position="389"/>
        <end position="684"/>
    </location>
</feature>
<evidence type="ECO:0000256" key="9">
    <source>
        <dbReference type="SAM" id="MobiDB-lite"/>
    </source>
</evidence>
<feature type="signal peptide" evidence="10">
    <location>
        <begin position="1"/>
        <end position="46"/>
    </location>
</feature>
<proteinExistence type="inferred from homology"/>
<keyword evidence="4" id="KW-0378">Hydrolase</keyword>
<sequence>MKPPRQLHRASPRTRSLRRPAAAITALALAAAAALTATVGAGSASAATVPVGLGSYSDSRPAGTVGPTNSDGAPVTPKVTARMAGKAAPTNDWWSSLIYQRYAGNPYSENLYAHPFTFKAAAGGLEVGYPTTPTVTSDGRQYDFTHTRDLTLGVAGLNSPDTKVDGWSDWTVTPYWADGAHTFSATIGHGLPYVYAHATGGAAQVTAAGTPTVFSNQGNVLGITVGGHNYGLFAPTGTSWTVNGSTLSAALGAKDYYSVAVLPSQADLALFRTYAYSFVTDTKVTWSYQAANGTLSTTYTATTTPQEGSQTGTLLALYRHQWLATGDALTSLTYTSPRGQMKVRQGSGFTTVQSVGGVLPSLPDVGSYDRAALAAYVRDQANASDPFLAATDTYWTGKALGRLAQLVPIADQLGDAATRDKLLGLIKGKMQTWFTGGGSPGFAYDSTWKTLIGYPASYGTDAELNDHHFHYGYFVQAAATVARYDSAWAADSAWGGMVKLLAKDAANSDRTDTRFPLLRNFDPYAGQGWASGHEGFAAGNNEESSSESLNFSSGLILYGSATGDGALRDLGIYLYTTEANAVEQYWFDADHAVFPASFGHHTVGMVWGSGAAYSTWWTASPGMIHGINVLPVTGGSLYLARRQDEIKANLAELKANNGGAFTDWRDLLWEFQALADPAAAKANWDSGIGGYTPEEGESKAHTYHWIYNLASLGTLDPAVTADTPTAAVFVNGATRTHVAHNYGTAARAVHFSDGTTLTVPARSTASERGSFQDGGSGGTTGSPSPTPTPTPSPTSTVPATTGNTFYLQAGGALSTAYGAAAAVDTIPSAGGANHDGTPYQAKVYEIRNVSGTLRSGAATDFDLYVDAGTGVGLGQQVRVSYDLTGSGTFSRVETFRYFATDPVTGWERYSGAGAGLLSATGTLGNLDHGTIRVEVWSAIGNGPAQLRVGASQAQGSVSVLRIPFN</sequence>
<protein>
    <recommendedName>
        <fullName evidence="3">glucan endo-1,3-beta-D-glucosidase</fullName>
        <ecNumber evidence="3">3.2.1.39</ecNumber>
    </recommendedName>
</protein>
<comment type="catalytic activity">
    <reaction evidence="1">
        <text>Hydrolysis of (1-&gt;3)-beta-D-glucosidic linkages in (1-&gt;3)-beta-D-glucans.</text>
        <dbReference type="EC" id="3.2.1.39"/>
    </reaction>
</comment>
<dbReference type="PANTHER" id="PTHR31983:SF0">
    <property type="entry name" value="GLUCAN ENDO-1,3-BETA-D-GLUCOSIDASE 2"/>
    <property type="match status" value="1"/>
</dbReference>
<evidence type="ECO:0000256" key="3">
    <source>
        <dbReference type="ARBA" id="ARBA00012780"/>
    </source>
</evidence>
<accession>A0A561ELK4</accession>
<name>A0A561ELK4_9ACTN</name>
<dbReference type="EMBL" id="VIVR01000001">
    <property type="protein sequence ID" value="TWE16449.1"/>
    <property type="molecule type" value="Genomic_DNA"/>
</dbReference>
<feature type="chain" id="PRO_5021752543" description="glucan endo-1,3-beta-D-glucosidase" evidence="10">
    <location>
        <begin position="47"/>
        <end position="965"/>
    </location>
</feature>
<dbReference type="Pfam" id="PF17652">
    <property type="entry name" value="Glyco_hydro81C"/>
    <property type="match status" value="1"/>
</dbReference>
<dbReference type="PROSITE" id="PS52008">
    <property type="entry name" value="GH81"/>
    <property type="match status" value="1"/>
</dbReference>
<keyword evidence="5" id="KW-0119">Carbohydrate metabolism</keyword>
<dbReference type="AlphaFoldDB" id="A0A561ELK4"/>
<evidence type="ECO:0000256" key="10">
    <source>
        <dbReference type="SAM" id="SignalP"/>
    </source>
</evidence>
<evidence type="ECO:0000256" key="8">
    <source>
        <dbReference type="ARBA" id="ARBA00023326"/>
    </source>
</evidence>
<evidence type="ECO:0000256" key="1">
    <source>
        <dbReference type="ARBA" id="ARBA00000382"/>
    </source>
</evidence>
<dbReference type="OrthoDB" id="5480482at2"/>
<comment type="similarity">
    <text evidence="2">Belongs to the glycosyl hydrolase 81 family.</text>
</comment>
<comment type="caution">
    <text evidence="12">The sequence shown here is derived from an EMBL/GenBank/DDBJ whole genome shotgun (WGS) entry which is preliminary data.</text>
</comment>
<dbReference type="GO" id="GO:0071555">
    <property type="term" value="P:cell wall organization"/>
    <property type="evidence" value="ECO:0007669"/>
    <property type="project" value="UniProtKB-KW"/>
</dbReference>
<keyword evidence="8" id="KW-0624">Polysaccharide degradation</keyword>
<evidence type="ECO:0000256" key="4">
    <source>
        <dbReference type="ARBA" id="ARBA00022801"/>
    </source>
</evidence>
<gene>
    <name evidence="12" type="ORF">FB465_1431</name>
</gene>